<evidence type="ECO:0000313" key="2">
    <source>
        <dbReference type="WBParaSite" id="RSKR_0000675375.1"/>
    </source>
</evidence>
<organism evidence="1 2">
    <name type="scientific">Rhabditophanes sp. KR3021</name>
    <dbReference type="NCBI Taxonomy" id="114890"/>
    <lineage>
        <taxon>Eukaryota</taxon>
        <taxon>Metazoa</taxon>
        <taxon>Ecdysozoa</taxon>
        <taxon>Nematoda</taxon>
        <taxon>Chromadorea</taxon>
        <taxon>Rhabditida</taxon>
        <taxon>Tylenchina</taxon>
        <taxon>Panagrolaimomorpha</taxon>
        <taxon>Strongyloidoidea</taxon>
        <taxon>Alloionematidae</taxon>
        <taxon>Rhabditophanes</taxon>
    </lineage>
</organism>
<proteinExistence type="predicted"/>
<protein>
    <submittedName>
        <fullName evidence="2">CRISPR type III A-associated protein Csm2</fullName>
    </submittedName>
</protein>
<evidence type="ECO:0000313" key="1">
    <source>
        <dbReference type="Proteomes" id="UP000095286"/>
    </source>
</evidence>
<reference evidence="2" key="1">
    <citation type="submission" date="2016-11" db="UniProtKB">
        <authorList>
            <consortium name="WormBaseParasite"/>
        </authorList>
    </citation>
    <scope>IDENTIFICATION</scope>
    <source>
        <strain evidence="2">KR3021</strain>
    </source>
</reference>
<dbReference type="Proteomes" id="UP000095286">
    <property type="component" value="Unplaced"/>
</dbReference>
<name>A0AC35U1G8_9BILA</name>
<accession>A0AC35U1G8</accession>
<dbReference type="WBParaSite" id="RSKR_0000675375.1">
    <property type="protein sequence ID" value="RSKR_0000675375.1"/>
    <property type="gene ID" value="RSKR_0000675375"/>
</dbReference>
<sequence>MNFGNLNNAIKRVDKVIKDLNALKEEIKFKIEELKETEKVSVREAIKGLELLTNNMIDLEDKTRYVEFMCQVMEHFFTSTAEEQR</sequence>